<evidence type="ECO:0000256" key="8">
    <source>
        <dbReference type="ARBA" id="ARBA00023136"/>
    </source>
</evidence>
<keyword evidence="10" id="KW-0998">Cell outer membrane</keyword>
<accession>C4LDG3</accession>
<dbReference type="CDD" id="cd07185">
    <property type="entry name" value="OmpA_C-like"/>
    <property type="match status" value="1"/>
</dbReference>
<dbReference type="InterPro" id="IPR006664">
    <property type="entry name" value="OMP_bac"/>
</dbReference>
<name>C4LDG3_TOLAT</name>
<evidence type="ECO:0000256" key="5">
    <source>
        <dbReference type="ARBA" id="ARBA00022692"/>
    </source>
</evidence>
<dbReference type="PRINTS" id="PR01022">
    <property type="entry name" value="OUTRMMBRANEA"/>
</dbReference>
<proteinExistence type="inferred from homology"/>
<dbReference type="PROSITE" id="PS51123">
    <property type="entry name" value="OMPA_2"/>
    <property type="match status" value="1"/>
</dbReference>
<dbReference type="PANTHER" id="PTHR30329">
    <property type="entry name" value="STATOR ELEMENT OF FLAGELLAR MOTOR COMPLEX"/>
    <property type="match status" value="1"/>
</dbReference>
<evidence type="ECO:0000256" key="4">
    <source>
        <dbReference type="ARBA" id="ARBA00022452"/>
    </source>
</evidence>
<dbReference type="KEGG" id="tau:Tola_1133"/>
<evidence type="ECO:0000259" key="13">
    <source>
        <dbReference type="PROSITE" id="PS51123"/>
    </source>
</evidence>
<dbReference type="Pfam" id="PF00691">
    <property type="entry name" value="OmpA"/>
    <property type="match status" value="1"/>
</dbReference>
<dbReference type="Gene3D" id="2.40.160.20">
    <property type="match status" value="1"/>
</dbReference>
<dbReference type="SUPFAM" id="SSF56925">
    <property type="entry name" value="OMPA-like"/>
    <property type="match status" value="1"/>
</dbReference>
<dbReference type="RefSeq" id="WP_012729358.1">
    <property type="nucleotide sequence ID" value="NC_012691.1"/>
</dbReference>
<organism evidence="14 15">
    <name type="scientific">Tolumonas auensis (strain DSM 9187 / NBRC 110442 / TA 4)</name>
    <dbReference type="NCBI Taxonomy" id="595494"/>
    <lineage>
        <taxon>Bacteria</taxon>
        <taxon>Pseudomonadati</taxon>
        <taxon>Pseudomonadota</taxon>
        <taxon>Gammaproteobacteria</taxon>
        <taxon>Aeromonadales</taxon>
        <taxon>Aeromonadaceae</taxon>
        <taxon>Tolumonas</taxon>
    </lineage>
</organism>
<dbReference type="OrthoDB" id="1149075at2"/>
<dbReference type="HOGENOM" id="CLU_031536_0_0_6"/>
<keyword evidence="4" id="KW-1134">Transmembrane beta strand</keyword>
<evidence type="ECO:0000313" key="14">
    <source>
        <dbReference type="EMBL" id="ACQ92759.1"/>
    </source>
</evidence>
<sequence length="341" mass="36116">MKKAVVLSVIAGFVASAMSVSASANDAEGAFLGAGFGGNNYSELGDVGTADKSSTPAAHVFGGYTFNEYIGAEAGYNWLGNGRVDGERFKAHGANISLLPRYPLTEDLSLLGELGAMRWDATNEGTDVSDFGVSPIFGIGLAYRVSDPVDLQVRYRHIDGVGDAKTGESDSESLGLDVVYYPTRSSTPAPVVTPAPEPAPAPAPQPVEETKNFTLTSDVLFDFNKSTLKPAGVTALSQLYNQIQTLEMDDKNIVVYGYTDRIGSDGYNLKLSQDRAKTVSDFLTTKGLSATRITAVGRGEADPVSPASCNAIKAKKDLIVCLAPDRRVNIEVKGTKKVTVK</sequence>
<dbReference type="InterPro" id="IPR036737">
    <property type="entry name" value="OmpA-like_sf"/>
</dbReference>
<evidence type="ECO:0000256" key="9">
    <source>
        <dbReference type="ARBA" id="ARBA00023157"/>
    </source>
</evidence>
<dbReference type="GO" id="GO:0015288">
    <property type="term" value="F:porin activity"/>
    <property type="evidence" value="ECO:0007669"/>
    <property type="project" value="UniProtKB-KW"/>
</dbReference>
<comment type="similarity">
    <text evidence="2">Belongs to the outer membrane OOP (TC 1.B.6) superfamily. OmpA family.</text>
</comment>
<gene>
    <name evidence="14" type="ordered locus">Tola_1133</name>
</gene>
<evidence type="ECO:0000256" key="11">
    <source>
        <dbReference type="PROSITE-ProRule" id="PRU00473"/>
    </source>
</evidence>
<dbReference type="SUPFAM" id="SSF103088">
    <property type="entry name" value="OmpA-like"/>
    <property type="match status" value="1"/>
</dbReference>
<dbReference type="InterPro" id="IPR011250">
    <property type="entry name" value="OMP/PagP_B-barrel"/>
</dbReference>
<keyword evidence="8 11" id="KW-0472">Membrane</keyword>
<keyword evidence="3" id="KW-0813">Transport</keyword>
<keyword evidence="9" id="KW-1015">Disulfide bond</keyword>
<keyword evidence="7" id="KW-0626">Porin</keyword>
<dbReference type="InterPro" id="IPR000498">
    <property type="entry name" value="OmpA-like_TM_dom"/>
</dbReference>
<dbReference type="Gene3D" id="3.30.1330.60">
    <property type="entry name" value="OmpA-like domain"/>
    <property type="match status" value="1"/>
</dbReference>
<dbReference type="PROSITE" id="PS01068">
    <property type="entry name" value="OMPA_1"/>
    <property type="match status" value="1"/>
</dbReference>
<dbReference type="AlphaFoldDB" id="C4LDG3"/>
<dbReference type="InterPro" id="IPR050330">
    <property type="entry name" value="Bact_OuterMem_StrucFunc"/>
</dbReference>
<dbReference type="Pfam" id="PF01389">
    <property type="entry name" value="OmpA_membrane"/>
    <property type="match status" value="1"/>
</dbReference>
<dbReference type="GO" id="GO:0009279">
    <property type="term" value="C:cell outer membrane"/>
    <property type="evidence" value="ECO:0007669"/>
    <property type="project" value="UniProtKB-SubCell"/>
</dbReference>
<dbReference type="eggNOG" id="COG2885">
    <property type="taxonomic scope" value="Bacteria"/>
</dbReference>
<dbReference type="PRINTS" id="PR01021">
    <property type="entry name" value="OMPADOMAIN"/>
</dbReference>
<keyword evidence="12" id="KW-0732">Signal</keyword>
<evidence type="ECO:0000256" key="6">
    <source>
        <dbReference type="ARBA" id="ARBA00023065"/>
    </source>
</evidence>
<evidence type="ECO:0000256" key="7">
    <source>
        <dbReference type="ARBA" id="ARBA00023114"/>
    </source>
</evidence>
<reference evidence="15" key="1">
    <citation type="submission" date="2009-05" db="EMBL/GenBank/DDBJ databases">
        <title>Complete sequence of Tolumonas auensis DSM 9187.</title>
        <authorList>
            <consortium name="US DOE Joint Genome Institute"/>
            <person name="Lucas S."/>
            <person name="Copeland A."/>
            <person name="Lapidus A."/>
            <person name="Glavina del Rio T."/>
            <person name="Tice H."/>
            <person name="Bruce D."/>
            <person name="Goodwin L."/>
            <person name="Pitluck S."/>
            <person name="Chertkov O."/>
            <person name="Brettin T."/>
            <person name="Detter J.C."/>
            <person name="Han C."/>
            <person name="Larimer F."/>
            <person name="Land M."/>
            <person name="Hauser L."/>
            <person name="Kyrpides N."/>
            <person name="Mikhailova N."/>
            <person name="Spring S."/>
            <person name="Beller H."/>
        </authorList>
    </citation>
    <scope>NUCLEOTIDE SEQUENCE [LARGE SCALE GENOMIC DNA]</scope>
    <source>
        <strain evidence="15">DSM 9187 / TA4</strain>
    </source>
</reference>
<evidence type="ECO:0000256" key="10">
    <source>
        <dbReference type="ARBA" id="ARBA00023237"/>
    </source>
</evidence>
<evidence type="ECO:0000256" key="2">
    <source>
        <dbReference type="ARBA" id="ARBA00005710"/>
    </source>
</evidence>
<evidence type="ECO:0000256" key="3">
    <source>
        <dbReference type="ARBA" id="ARBA00022448"/>
    </source>
</evidence>
<evidence type="ECO:0000313" key="15">
    <source>
        <dbReference type="Proteomes" id="UP000009073"/>
    </source>
</evidence>
<keyword evidence="5 14" id="KW-0812">Transmembrane</keyword>
<dbReference type="STRING" id="595494.Tola_1133"/>
<dbReference type="eggNOG" id="COG3637">
    <property type="taxonomic scope" value="Bacteria"/>
</dbReference>
<protein>
    <submittedName>
        <fullName evidence="14">OmpA domain protein transmembrane region-containing protein</fullName>
    </submittedName>
</protein>
<dbReference type="InterPro" id="IPR006690">
    <property type="entry name" value="OMPA-like_CS"/>
</dbReference>
<feature type="domain" description="OmpA-like" evidence="13">
    <location>
        <begin position="208"/>
        <end position="336"/>
    </location>
</feature>
<dbReference type="GO" id="GO:0046930">
    <property type="term" value="C:pore complex"/>
    <property type="evidence" value="ECO:0007669"/>
    <property type="project" value="UniProtKB-KW"/>
</dbReference>
<dbReference type="GO" id="GO:0006811">
    <property type="term" value="P:monoatomic ion transport"/>
    <property type="evidence" value="ECO:0007669"/>
    <property type="project" value="UniProtKB-KW"/>
</dbReference>
<keyword evidence="15" id="KW-1185">Reference proteome</keyword>
<dbReference type="EMBL" id="CP001616">
    <property type="protein sequence ID" value="ACQ92759.1"/>
    <property type="molecule type" value="Genomic_DNA"/>
</dbReference>
<feature type="signal peptide" evidence="12">
    <location>
        <begin position="1"/>
        <end position="24"/>
    </location>
</feature>
<feature type="chain" id="PRO_5002940387" evidence="12">
    <location>
        <begin position="25"/>
        <end position="341"/>
    </location>
</feature>
<dbReference type="PANTHER" id="PTHR30329:SF21">
    <property type="entry name" value="LIPOPROTEIN YIAD-RELATED"/>
    <property type="match status" value="1"/>
</dbReference>
<evidence type="ECO:0000256" key="1">
    <source>
        <dbReference type="ARBA" id="ARBA00004571"/>
    </source>
</evidence>
<dbReference type="NCBIfam" id="NF008071">
    <property type="entry name" value="PRK10808.1"/>
    <property type="match status" value="1"/>
</dbReference>
<reference evidence="14 15" key="2">
    <citation type="journal article" date="2011" name="Stand. Genomic Sci.">
        <title>Complete genome sequence of Tolumonas auensis type strain (TA 4).</title>
        <authorList>
            <person name="Chertkov O."/>
            <person name="Copeland A."/>
            <person name="Lucas S."/>
            <person name="Lapidus A."/>
            <person name="Berry K.W."/>
            <person name="Detter J.C."/>
            <person name="Del Rio T.G."/>
            <person name="Hammon N."/>
            <person name="Dalin E."/>
            <person name="Tice H."/>
            <person name="Pitluck S."/>
            <person name="Richardson P."/>
            <person name="Bruce D."/>
            <person name="Goodwin L."/>
            <person name="Han C."/>
            <person name="Tapia R."/>
            <person name="Saunders E."/>
            <person name="Schmutz J."/>
            <person name="Brettin T."/>
            <person name="Larimer F."/>
            <person name="Land M."/>
            <person name="Hauser L."/>
            <person name="Spring S."/>
            <person name="Rohde M."/>
            <person name="Kyrpides N.C."/>
            <person name="Ivanova N."/>
            <person name="Goker M."/>
            <person name="Beller H.R."/>
            <person name="Klenk H.P."/>
            <person name="Woyke T."/>
        </authorList>
    </citation>
    <scope>NUCLEOTIDE SEQUENCE [LARGE SCALE GENOMIC DNA]</scope>
    <source>
        <strain evidence="15">DSM 9187 / TA4</strain>
    </source>
</reference>
<keyword evidence="6" id="KW-0406">Ion transport</keyword>
<dbReference type="Proteomes" id="UP000009073">
    <property type="component" value="Chromosome"/>
</dbReference>
<evidence type="ECO:0000256" key="12">
    <source>
        <dbReference type="SAM" id="SignalP"/>
    </source>
</evidence>
<comment type="subcellular location">
    <subcellularLocation>
        <location evidence="1">Cell outer membrane</location>
        <topology evidence="1">Multi-pass membrane protein</topology>
    </subcellularLocation>
</comment>
<dbReference type="InterPro" id="IPR006665">
    <property type="entry name" value="OmpA-like"/>
</dbReference>
<dbReference type="InterPro" id="IPR002368">
    <property type="entry name" value="OmpA"/>
</dbReference>